<protein>
    <submittedName>
        <fullName evidence="1">Uncharacterized protein</fullName>
    </submittedName>
</protein>
<name>A0A6J5MGX2_9CAUD</name>
<organism evidence="1">
    <name type="scientific">uncultured Caudovirales phage</name>
    <dbReference type="NCBI Taxonomy" id="2100421"/>
    <lineage>
        <taxon>Viruses</taxon>
        <taxon>Duplodnaviria</taxon>
        <taxon>Heunggongvirae</taxon>
        <taxon>Uroviricota</taxon>
        <taxon>Caudoviricetes</taxon>
        <taxon>Peduoviridae</taxon>
        <taxon>Maltschvirus</taxon>
        <taxon>Maltschvirus maltsch</taxon>
    </lineage>
</organism>
<reference evidence="1" key="1">
    <citation type="submission" date="2020-04" db="EMBL/GenBank/DDBJ databases">
        <authorList>
            <person name="Chiriac C."/>
            <person name="Salcher M."/>
            <person name="Ghai R."/>
            <person name="Kavagutti S V."/>
        </authorList>
    </citation>
    <scope>NUCLEOTIDE SEQUENCE</scope>
</reference>
<proteinExistence type="predicted"/>
<gene>
    <name evidence="1" type="ORF">UFOVP455_39</name>
</gene>
<sequence length="91" mass="10799">MKTVDKRDLTAIDWAYGAFWREYPFLRLMELKRVKKQLEYMFETTPVTQMALLQAIVLINTDYLKVHIGEVIHDISNEINDIEKLLKGKKK</sequence>
<accession>A0A6J5MGX2</accession>
<dbReference type="EMBL" id="LR796427">
    <property type="protein sequence ID" value="CAB4144390.1"/>
    <property type="molecule type" value="Genomic_DNA"/>
</dbReference>
<evidence type="ECO:0000313" key="1">
    <source>
        <dbReference type="EMBL" id="CAB4144390.1"/>
    </source>
</evidence>